<organism evidence="2 3">
    <name type="scientific">Anabarilius grahami</name>
    <name type="common">Kanglang fish</name>
    <name type="synonym">Barilius grahami</name>
    <dbReference type="NCBI Taxonomy" id="495550"/>
    <lineage>
        <taxon>Eukaryota</taxon>
        <taxon>Metazoa</taxon>
        <taxon>Chordata</taxon>
        <taxon>Craniata</taxon>
        <taxon>Vertebrata</taxon>
        <taxon>Euteleostomi</taxon>
        <taxon>Actinopterygii</taxon>
        <taxon>Neopterygii</taxon>
        <taxon>Teleostei</taxon>
        <taxon>Ostariophysi</taxon>
        <taxon>Cypriniformes</taxon>
        <taxon>Xenocyprididae</taxon>
        <taxon>Xenocypridinae</taxon>
        <taxon>Xenocypridinae incertae sedis</taxon>
        <taxon>Anabarilius</taxon>
    </lineage>
</organism>
<accession>A0A3N0YQX0</accession>
<protein>
    <submittedName>
        <fullName evidence="2">Uncharacterized protein</fullName>
    </submittedName>
</protein>
<feature type="region of interest" description="Disordered" evidence="1">
    <location>
        <begin position="147"/>
        <end position="188"/>
    </location>
</feature>
<dbReference type="AlphaFoldDB" id="A0A3N0YQX0"/>
<dbReference type="EMBL" id="RJVU01029436">
    <property type="protein sequence ID" value="ROL48597.1"/>
    <property type="molecule type" value="Genomic_DNA"/>
</dbReference>
<gene>
    <name evidence="2" type="ORF">DPX16_12213</name>
</gene>
<comment type="caution">
    <text evidence="2">The sequence shown here is derived from an EMBL/GenBank/DDBJ whole genome shotgun (WGS) entry which is preliminary data.</text>
</comment>
<dbReference type="Proteomes" id="UP000281406">
    <property type="component" value="Unassembled WGS sequence"/>
</dbReference>
<evidence type="ECO:0000313" key="2">
    <source>
        <dbReference type="EMBL" id="ROL48597.1"/>
    </source>
</evidence>
<dbReference type="PROSITE" id="PS51257">
    <property type="entry name" value="PROKAR_LIPOPROTEIN"/>
    <property type="match status" value="1"/>
</dbReference>
<reference evidence="2 3" key="1">
    <citation type="submission" date="2018-10" db="EMBL/GenBank/DDBJ databases">
        <title>Genome assembly for a Yunnan-Guizhou Plateau 3E fish, Anabarilius grahami (Regan), and its evolutionary and genetic applications.</title>
        <authorList>
            <person name="Jiang W."/>
        </authorList>
    </citation>
    <scope>NUCLEOTIDE SEQUENCE [LARGE SCALE GENOMIC DNA]</scope>
    <source>
        <strain evidence="2">AG-KIZ</strain>
        <tissue evidence="2">Muscle</tissue>
    </source>
</reference>
<evidence type="ECO:0000313" key="3">
    <source>
        <dbReference type="Proteomes" id="UP000281406"/>
    </source>
</evidence>
<name>A0A3N0YQX0_ANAGA</name>
<sequence length="343" mass="34966">MTSKYLESDLKAYRAICSLIGLAVLSCSSSLPSSQTPATSAVLPELSPISPAVPQSSPLSDVVPSRAYCEPSPSGREDPVALPPASVLVSPPRPVALTPPPALLPPSMSAGTYELSASRSFLGPSALPGSDVASPAKQTSIALRPSTPTAPAISALPQASPLPSVAPATPQPSGSLHPSRGVVAAAPSRSSGSLASIHSISPPSAPWVPHPSSPATSLDHKVALKLSPPWLLPPAPPPWSTILAGDWVTTWLILQFKRPPPEPPPASSSISPLRPPPEPPPALPFGCSITARGCALPEGDVLSQSQAQSPAPALHFLASLPFLTCTRSPITGTCKSSPFISSP</sequence>
<feature type="region of interest" description="Disordered" evidence="1">
    <location>
        <begin position="47"/>
        <end position="85"/>
    </location>
</feature>
<evidence type="ECO:0000256" key="1">
    <source>
        <dbReference type="SAM" id="MobiDB-lite"/>
    </source>
</evidence>
<keyword evidence="3" id="KW-1185">Reference proteome</keyword>
<proteinExistence type="predicted"/>